<dbReference type="PANTHER" id="PTHR46586">
    <property type="entry name" value="ANKYRIN REPEAT-CONTAINING PROTEIN"/>
    <property type="match status" value="1"/>
</dbReference>
<proteinExistence type="predicted"/>
<dbReference type="Pfam" id="PF12796">
    <property type="entry name" value="Ank_2"/>
    <property type="match status" value="1"/>
</dbReference>
<accession>A0A1V9Z635</accession>
<dbReference type="STRING" id="74557.A0A1V9Z635"/>
<dbReference type="Gene3D" id="1.25.40.20">
    <property type="entry name" value="Ankyrin repeat-containing domain"/>
    <property type="match status" value="2"/>
</dbReference>
<keyword evidence="2" id="KW-1185">Reference proteome</keyword>
<dbReference type="InterPro" id="IPR052050">
    <property type="entry name" value="SecEffector_AnkRepeat"/>
</dbReference>
<gene>
    <name evidence="1" type="ORF">THRCLA_08446</name>
</gene>
<dbReference type="PANTHER" id="PTHR46586:SF3">
    <property type="entry name" value="ANKYRIN REPEAT-CONTAINING PROTEIN"/>
    <property type="match status" value="1"/>
</dbReference>
<dbReference type="AlphaFoldDB" id="A0A1V9Z635"/>
<evidence type="ECO:0000313" key="2">
    <source>
        <dbReference type="Proteomes" id="UP000243217"/>
    </source>
</evidence>
<name>A0A1V9Z635_9STRA</name>
<dbReference type="Pfam" id="PF13637">
    <property type="entry name" value="Ank_4"/>
    <property type="match status" value="1"/>
</dbReference>
<dbReference type="OrthoDB" id="63159at2759"/>
<evidence type="ECO:0000313" key="1">
    <source>
        <dbReference type="EMBL" id="OQR93449.1"/>
    </source>
</evidence>
<dbReference type="EMBL" id="JNBS01002254">
    <property type="protein sequence ID" value="OQR93449.1"/>
    <property type="molecule type" value="Genomic_DNA"/>
</dbReference>
<protein>
    <submittedName>
        <fullName evidence="1">Uncharacterized protein</fullName>
    </submittedName>
</protein>
<sequence length="389" mass="43864">MSAIISDLRPFILALAGALTQYFDDEYTPKLDPAEAQKIWADAFQMDWNGDFNLLPKTTLTTRTISCIHSRLTYQRFINYFEFNQISLPKSIFYNEYFQHANQVPNNITRRIVVSAIDAAPMEHCWDECHDLLPSPVALASAAIVGGHLKLLKILRDDYGVNPARLCYIPNHGYAMGIAAFNGDVNMIQYLHANGSQACTIEAMNLAAREGHLDVVMWLFENRTEGCITSALRNAKEKNHTKIVTYLTHRQDMKWDLDIAALHGNLDVVRKLHELGGSCTSAAMDNAAANGHFEIVKYLHVHRSEGCTTNAMDLAAARGHVRVVKYLNENRMEGCTKNAIEYAAANNYFEVVRYLDENCQIGLDQTRCLNFATSPDMLLYLVDNIYDDL</sequence>
<dbReference type="InterPro" id="IPR036770">
    <property type="entry name" value="Ankyrin_rpt-contain_sf"/>
</dbReference>
<comment type="caution">
    <text evidence="1">The sequence shown here is derived from an EMBL/GenBank/DDBJ whole genome shotgun (WGS) entry which is preliminary data.</text>
</comment>
<reference evidence="1 2" key="1">
    <citation type="journal article" date="2014" name="Genome Biol. Evol.">
        <title>The secreted proteins of Achlya hypogyna and Thraustotheca clavata identify the ancestral oomycete secretome and reveal gene acquisitions by horizontal gene transfer.</title>
        <authorList>
            <person name="Misner I."/>
            <person name="Blouin N."/>
            <person name="Leonard G."/>
            <person name="Richards T.A."/>
            <person name="Lane C.E."/>
        </authorList>
    </citation>
    <scope>NUCLEOTIDE SEQUENCE [LARGE SCALE GENOMIC DNA]</scope>
    <source>
        <strain evidence="1 2">ATCC 34112</strain>
    </source>
</reference>
<organism evidence="1 2">
    <name type="scientific">Thraustotheca clavata</name>
    <dbReference type="NCBI Taxonomy" id="74557"/>
    <lineage>
        <taxon>Eukaryota</taxon>
        <taxon>Sar</taxon>
        <taxon>Stramenopiles</taxon>
        <taxon>Oomycota</taxon>
        <taxon>Saprolegniomycetes</taxon>
        <taxon>Saprolegniales</taxon>
        <taxon>Achlyaceae</taxon>
        <taxon>Thraustotheca</taxon>
    </lineage>
</organism>
<dbReference type="SUPFAM" id="SSF48403">
    <property type="entry name" value="Ankyrin repeat"/>
    <property type="match status" value="1"/>
</dbReference>
<dbReference type="Proteomes" id="UP000243217">
    <property type="component" value="Unassembled WGS sequence"/>
</dbReference>
<dbReference type="InterPro" id="IPR002110">
    <property type="entry name" value="Ankyrin_rpt"/>
</dbReference>